<keyword evidence="5" id="KW-0807">Transducer</keyword>
<sequence>MAPTTSVLDGAATPRLGPHVDRLTASWLSCFSAGGPHITAVQPTDHDNKDAIIPAHHLWPWGESVPGPATLQWASPCNLVRWPLDAPRGKVVIPPPQAAVISTTKRLSKSVTCAAAPNLQAAHRSPVDVVAALPDDACNNRLRLPRSTTSHPGPLAPAPAPRARRHILLPSACISACCIFFACIFLLAYSARVKLAKAALQKHQSSKDPLPAVTCLCFAPAQNYIRPDTNLQPTPASPRDTRVHKPSFLPRPPRLLVLNSVCPCYHFSAIADIMVMLYKTARPTPTTLPAKDMSNMSSLTAQLRRRPSPAMVQTNVQPQHSNSLPISAISASSIASSSRQASPTMSPDTAVLTTNSSLQPSPDAFHTRLDDDVCPPNFQLPDAIVSRKTSVNSLAQSWTGNGSPLTEMPSNGPASPTPAPTKTNLIRRLSSRASRSITGRRRQSSAAPPARDSSVGPCFLRRRSDSNNGAPPDFAPANTDSESDFDDRDEYGSLRTNNFMLDGLVRDAPKPPARNATSPVGGSSTTMAGPVIPLQLQQGVWLRKISKKSRSKRIRLQYDPDSNKLVWDKTRPQKSLHVDEIREIRTGSDIQQYGRDFKIPESERSTWFSILYSVPERSKSKFMHLIADDTEACDVWTTFLHAMLRHRQEVMTSLMSFNDKAIAQYWQTEMAKQPDFGGATQELDLAGVKRVCQNLHIYSSPVIVHANFRIADARARERLNFEEFLEFVRLMKQRKDIRYIMHCNSANPEMGMTLSEFLAFLRNVQGEDVEGNRAAWEKSFYRHARKYRPESTSEGLEDLMSEDAFVAFLSSRHNTPVADEPQDYTLDRPMNEYFISSSHNTYLLGRQVAGRSSIEGYIAALVRGCRCVEVDCWDGPDGQPQVVHGRTLTTSISFKEVMTTINKYAFVKSNFPLWISLEVHCNAVQQAIMAETIKEAFGSRLVTEPLDPSSNKLPSPSELMGRILIKVKEPRMHDDGNMSSAAVIAQATRGRGNSVGSSTQPAHVSQSPAPYVSQSLPQSPLLSGYPRRVASNSRKRVHTINEETTHVRDMSSNSDTESGSDTGYGSPSANKTIPVLGRLGVYCAGVKFPGFDTPAAKKFNHIFSFMESSFSKNSRSKEDKMSLNIHNMRYLMRVYPDGTRLASSNFDPLIYWRRGVQMAALNWQTFDLGMQLNRAMFDGGQDSSGYVLKPPELRDIQVLPYNSDIARGKKERSVVSFSVDMLSAQQLMRPANLSASKSMDFYVEVEVFHANDKRDKKEGHFDGDNGTDTPLKFQTEVIRENGFSPMFMSGQFKFKVVTKHPELVFVRWSVKLSNDGESYSTKDRPPIASYTAKLRNLKEGFRTLPLLNHAGDQYLFSTLFCRIQIDEIEKTLIDAPRSPSDGSKLNRFGGKVFGRSNTSPRGTIEKTNVEKTSFESYA</sequence>
<dbReference type="SUPFAM" id="SSF51695">
    <property type="entry name" value="PLC-like phosphodiesterases"/>
    <property type="match status" value="1"/>
</dbReference>
<evidence type="ECO:0000256" key="4">
    <source>
        <dbReference type="ARBA" id="ARBA00023098"/>
    </source>
</evidence>
<dbReference type="InterPro" id="IPR000008">
    <property type="entry name" value="C2_dom"/>
</dbReference>
<dbReference type="PANTHER" id="PTHR10336">
    <property type="entry name" value="PHOSPHOINOSITIDE-SPECIFIC PHOSPHOLIPASE C FAMILY PROTEIN"/>
    <property type="match status" value="1"/>
</dbReference>
<dbReference type="InterPro" id="IPR011993">
    <property type="entry name" value="PH-like_dom_sf"/>
</dbReference>
<dbReference type="CDD" id="cd13360">
    <property type="entry name" value="PH_PLC_fungal"/>
    <property type="match status" value="1"/>
</dbReference>
<feature type="region of interest" description="Disordered" evidence="7">
    <location>
        <begin position="989"/>
        <end position="1069"/>
    </location>
</feature>
<evidence type="ECO:0000256" key="1">
    <source>
        <dbReference type="ARBA" id="ARBA00012368"/>
    </source>
</evidence>
<evidence type="ECO:0000256" key="7">
    <source>
        <dbReference type="SAM" id="MobiDB-lite"/>
    </source>
</evidence>
<gene>
    <name evidence="10" type="ORF">BBAD15_g10536</name>
</gene>
<comment type="caution">
    <text evidence="10">The sequence shown here is derived from an EMBL/GenBank/DDBJ whole genome shotgun (WGS) entry which is preliminary data.</text>
</comment>
<feature type="compositionally biased region" description="Low complexity" evidence="7">
    <location>
        <begin position="1013"/>
        <end position="1023"/>
    </location>
</feature>
<name>A0A0A2VD51_BEABA</name>
<dbReference type="Gene3D" id="1.10.238.10">
    <property type="entry name" value="EF-hand"/>
    <property type="match status" value="1"/>
</dbReference>
<dbReference type="InterPro" id="IPR001192">
    <property type="entry name" value="PI-PLC_fam"/>
</dbReference>
<dbReference type="InterPro" id="IPR000909">
    <property type="entry name" value="PLipase_C_PInositol-sp_X_dom"/>
</dbReference>
<dbReference type="Gene3D" id="2.30.29.30">
    <property type="entry name" value="Pleckstrin-homology domain (PH domain)/Phosphotyrosine-binding domain (PTB)"/>
    <property type="match status" value="1"/>
</dbReference>
<dbReference type="HOGENOM" id="CLU_002738_1_0_1"/>
<dbReference type="PROSITE" id="PS50007">
    <property type="entry name" value="PIPLC_X_DOMAIN"/>
    <property type="match status" value="1"/>
</dbReference>
<protein>
    <recommendedName>
        <fullName evidence="1 6">Phosphoinositide phospholipase C</fullName>
        <ecNumber evidence="1 6">3.1.4.11</ecNumber>
    </recommendedName>
</protein>
<dbReference type="eggNOG" id="KOG0169">
    <property type="taxonomic scope" value="Eukaryota"/>
</dbReference>
<dbReference type="PANTHER" id="PTHR10336:SF36">
    <property type="entry name" value="1-PHOSPHATIDYLINOSITOL 4,5-BISPHOSPHATE PHOSPHODIESTERASE BETA-4"/>
    <property type="match status" value="1"/>
</dbReference>
<evidence type="ECO:0000256" key="2">
    <source>
        <dbReference type="ARBA" id="ARBA00022801"/>
    </source>
</evidence>
<dbReference type="SMART" id="SM00148">
    <property type="entry name" value="PLCXc"/>
    <property type="match status" value="1"/>
</dbReference>
<dbReference type="Gene3D" id="2.60.40.150">
    <property type="entry name" value="C2 domain"/>
    <property type="match status" value="1"/>
</dbReference>
<dbReference type="STRING" id="1245745.A0A0A2VD51"/>
<feature type="region of interest" description="Disordered" evidence="7">
    <location>
        <begin position="1386"/>
        <end position="1418"/>
    </location>
</feature>
<dbReference type="Proteomes" id="UP000030106">
    <property type="component" value="Unassembled WGS sequence"/>
</dbReference>
<dbReference type="InterPro" id="IPR037755">
    <property type="entry name" value="Plc1_PH"/>
</dbReference>
<feature type="region of interest" description="Disordered" evidence="7">
    <location>
        <begin position="395"/>
        <end position="529"/>
    </location>
</feature>
<feature type="compositionally biased region" description="Basic and acidic residues" evidence="7">
    <location>
        <begin position="1403"/>
        <end position="1418"/>
    </location>
</feature>
<dbReference type="InterPro" id="IPR017946">
    <property type="entry name" value="PLC-like_Pdiesterase_TIM-brl"/>
</dbReference>
<evidence type="ECO:0000256" key="8">
    <source>
        <dbReference type="SAM" id="Phobius"/>
    </source>
</evidence>
<dbReference type="OrthoDB" id="269822at2759"/>
<dbReference type="GO" id="GO:0051209">
    <property type="term" value="P:release of sequestered calcium ion into cytosol"/>
    <property type="evidence" value="ECO:0007669"/>
    <property type="project" value="TreeGrafter"/>
</dbReference>
<feature type="transmembrane region" description="Helical" evidence="8">
    <location>
        <begin position="167"/>
        <end position="189"/>
    </location>
</feature>
<feature type="compositionally biased region" description="Polar residues" evidence="7">
    <location>
        <begin position="515"/>
        <end position="527"/>
    </location>
</feature>
<feature type="region of interest" description="Disordered" evidence="7">
    <location>
        <begin position="335"/>
        <end position="372"/>
    </location>
</feature>
<proteinExistence type="predicted"/>
<feature type="compositionally biased region" description="Low complexity" evidence="7">
    <location>
        <begin position="444"/>
        <end position="454"/>
    </location>
</feature>
<feature type="compositionally biased region" description="Basic and acidic residues" evidence="7">
    <location>
        <begin position="1039"/>
        <end position="1049"/>
    </location>
</feature>
<dbReference type="SMART" id="SM00149">
    <property type="entry name" value="PLCYc"/>
    <property type="match status" value="1"/>
</dbReference>
<dbReference type="GO" id="GO:0048015">
    <property type="term" value="P:phosphatidylinositol-mediated signaling"/>
    <property type="evidence" value="ECO:0007669"/>
    <property type="project" value="TreeGrafter"/>
</dbReference>
<dbReference type="Pfam" id="PF00387">
    <property type="entry name" value="PI-PLC-Y"/>
    <property type="match status" value="1"/>
</dbReference>
<dbReference type="SUPFAM" id="SSF47473">
    <property type="entry name" value="EF-hand"/>
    <property type="match status" value="1"/>
</dbReference>
<feature type="compositionally biased region" description="Polar residues" evidence="7">
    <location>
        <begin position="1050"/>
        <end position="1069"/>
    </location>
</feature>
<keyword evidence="2 6" id="KW-0378">Hydrolase</keyword>
<keyword evidence="8" id="KW-0472">Membrane</keyword>
<evidence type="ECO:0000313" key="11">
    <source>
        <dbReference type="Proteomes" id="UP000030106"/>
    </source>
</evidence>
<dbReference type="CDD" id="cd00275">
    <property type="entry name" value="C2_PLC_like"/>
    <property type="match status" value="1"/>
</dbReference>
<dbReference type="EMBL" id="ANFO01001108">
    <property type="protein sequence ID" value="KGQ04232.1"/>
    <property type="molecule type" value="Genomic_DNA"/>
</dbReference>
<feature type="compositionally biased region" description="Low complexity" evidence="7">
    <location>
        <begin position="426"/>
        <end position="437"/>
    </location>
</feature>
<dbReference type="GO" id="GO:0004435">
    <property type="term" value="F:phosphatidylinositol-4,5-bisphosphate phospholipase C activity"/>
    <property type="evidence" value="ECO:0007669"/>
    <property type="project" value="UniProtKB-EC"/>
</dbReference>
<keyword evidence="4 6" id="KW-0443">Lipid metabolism</keyword>
<evidence type="ECO:0000256" key="6">
    <source>
        <dbReference type="RuleBase" id="RU361133"/>
    </source>
</evidence>
<feature type="domain" description="PI-PLC Y-box" evidence="9">
    <location>
        <begin position="1076"/>
        <end position="1194"/>
    </location>
</feature>
<dbReference type="SMART" id="SM00239">
    <property type="entry name" value="C2"/>
    <property type="match status" value="1"/>
</dbReference>
<evidence type="ECO:0000259" key="9">
    <source>
        <dbReference type="PROSITE" id="PS50008"/>
    </source>
</evidence>
<reference evidence="10 11" key="1">
    <citation type="submission" date="2012-10" db="EMBL/GenBank/DDBJ databases">
        <title>Genome sequencing and analysis of entomopathogenic fungi Beauveria bassiana D1-5.</title>
        <authorList>
            <person name="Li Q."/>
            <person name="Wang L."/>
            <person name="Zhang Z."/>
            <person name="Wang Q."/>
            <person name="Ren J."/>
            <person name="Wang M."/>
            <person name="Xu W."/>
            <person name="Wang J."/>
            <person name="Lu Y."/>
            <person name="Du Q."/>
            <person name="Sun Z."/>
        </authorList>
    </citation>
    <scope>NUCLEOTIDE SEQUENCE [LARGE SCALE GENOMIC DNA]</scope>
    <source>
        <strain evidence="10 11">D1-5</strain>
    </source>
</reference>
<dbReference type="SUPFAM" id="SSF49562">
    <property type="entry name" value="C2 domain (Calcium/lipid-binding domain, CaLB)"/>
    <property type="match status" value="1"/>
</dbReference>
<evidence type="ECO:0000256" key="3">
    <source>
        <dbReference type="ARBA" id="ARBA00022963"/>
    </source>
</evidence>
<keyword evidence="8" id="KW-1133">Transmembrane helix</keyword>
<feature type="compositionally biased region" description="Polar residues" evidence="7">
    <location>
        <begin position="339"/>
        <end position="360"/>
    </location>
</feature>
<dbReference type="PRINTS" id="PR00390">
    <property type="entry name" value="PHPHLIPASEC"/>
</dbReference>
<comment type="catalytic activity">
    <reaction evidence="6">
        <text>a 1,2-diacyl-sn-glycero-3-phospho-(1D-myo-inositol-4,5-bisphosphate) + H2O = 1D-myo-inositol 1,4,5-trisphosphate + a 1,2-diacyl-sn-glycerol + H(+)</text>
        <dbReference type="Rhea" id="RHEA:33179"/>
        <dbReference type="ChEBI" id="CHEBI:15377"/>
        <dbReference type="ChEBI" id="CHEBI:15378"/>
        <dbReference type="ChEBI" id="CHEBI:17815"/>
        <dbReference type="ChEBI" id="CHEBI:58456"/>
        <dbReference type="ChEBI" id="CHEBI:203600"/>
        <dbReference type="EC" id="3.1.4.11"/>
    </reaction>
</comment>
<dbReference type="CDD" id="cd16207">
    <property type="entry name" value="EFh_ScPlc1p_like"/>
    <property type="match status" value="1"/>
</dbReference>
<dbReference type="EC" id="3.1.4.11" evidence="1 6"/>
<accession>A0A0A2VD51</accession>
<evidence type="ECO:0000256" key="5">
    <source>
        <dbReference type="ARBA" id="ARBA00023224"/>
    </source>
</evidence>
<evidence type="ECO:0000313" key="10">
    <source>
        <dbReference type="EMBL" id="KGQ04232.1"/>
    </source>
</evidence>
<organism evidence="10 11">
    <name type="scientific">Beauveria bassiana D1-5</name>
    <dbReference type="NCBI Taxonomy" id="1245745"/>
    <lineage>
        <taxon>Eukaryota</taxon>
        <taxon>Fungi</taxon>
        <taxon>Dikarya</taxon>
        <taxon>Ascomycota</taxon>
        <taxon>Pezizomycotina</taxon>
        <taxon>Sordariomycetes</taxon>
        <taxon>Hypocreomycetidae</taxon>
        <taxon>Hypocreales</taxon>
        <taxon>Cordycipitaceae</taxon>
        <taxon>Beauveria</taxon>
    </lineage>
</organism>
<dbReference type="PROSITE" id="PS50008">
    <property type="entry name" value="PIPLC_Y_DOMAIN"/>
    <property type="match status" value="1"/>
</dbReference>
<dbReference type="InterPro" id="IPR001711">
    <property type="entry name" value="PLipase_C_Pinositol-sp_Y"/>
</dbReference>
<dbReference type="InterPro" id="IPR035892">
    <property type="entry name" value="C2_domain_sf"/>
</dbReference>
<dbReference type="GO" id="GO:0016042">
    <property type="term" value="P:lipid catabolic process"/>
    <property type="evidence" value="ECO:0007669"/>
    <property type="project" value="UniProtKB-KW"/>
</dbReference>
<dbReference type="SUPFAM" id="SSF50729">
    <property type="entry name" value="PH domain-like"/>
    <property type="match status" value="1"/>
</dbReference>
<dbReference type="InterPro" id="IPR011992">
    <property type="entry name" value="EF-hand-dom_pair"/>
</dbReference>
<dbReference type="Pfam" id="PF00388">
    <property type="entry name" value="PI-PLC-X"/>
    <property type="match status" value="1"/>
</dbReference>
<keyword evidence="3 6" id="KW-0442">Lipid degradation</keyword>
<feature type="compositionally biased region" description="Polar residues" evidence="7">
    <location>
        <begin position="395"/>
        <end position="424"/>
    </location>
</feature>
<dbReference type="CDD" id="cd08598">
    <property type="entry name" value="PI-PLC1c_yeast"/>
    <property type="match status" value="1"/>
</dbReference>
<keyword evidence="8" id="KW-0812">Transmembrane</keyword>
<feature type="compositionally biased region" description="Polar residues" evidence="7">
    <location>
        <begin position="994"/>
        <end position="1008"/>
    </location>
</feature>
<dbReference type="Gene3D" id="3.20.20.190">
    <property type="entry name" value="Phosphatidylinositol (PI) phosphodiesterase"/>
    <property type="match status" value="2"/>
</dbReference>